<evidence type="ECO:0000256" key="2">
    <source>
        <dbReference type="ARBA" id="ARBA00022670"/>
    </source>
</evidence>
<dbReference type="Pfam" id="PF00675">
    <property type="entry name" value="Peptidase_M16"/>
    <property type="match status" value="1"/>
</dbReference>
<evidence type="ECO:0000313" key="12">
    <source>
        <dbReference type="EMBL" id="EKM58998.1"/>
    </source>
</evidence>
<name>K5W524_PHACS</name>
<evidence type="ECO:0000259" key="9">
    <source>
        <dbReference type="Pfam" id="PF05193"/>
    </source>
</evidence>
<dbReference type="GO" id="GO:0005739">
    <property type="term" value="C:mitochondrion"/>
    <property type="evidence" value="ECO:0007669"/>
    <property type="project" value="TreeGrafter"/>
</dbReference>
<dbReference type="GO" id="GO:0043171">
    <property type="term" value="P:peptide catabolic process"/>
    <property type="evidence" value="ECO:0007669"/>
    <property type="project" value="TreeGrafter"/>
</dbReference>
<evidence type="ECO:0000259" key="11">
    <source>
        <dbReference type="Pfam" id="PF22456"/>
    </source>
</evidence>
<dbReference type="GO" id="GO:0051603">
    <property type="term" value="P:proteolysis involved in protein catabolic process"/>
    <property type="evidence" value="ECO:0007669"/>
    <property type="project" value="TreeGrafter"/>
</dbReference>
<keyword evidence="13" id="KW-1185">Reference proteome</keyword>
<dbReference type="FunFam" id="3.30.830.10:FF:000003">
    <property type="entry name" value="Insulin-degrading enzyme"/>
    <property type="match status" value="1"/>
</dbReference>
<evidence type="ECO:0000256" key="6">
    <source>
        <dbReference type="ARBA" id="ARBA00023049"/>
    </source>
</evidence>
<evidence type="ECO:0000256" key="7">
    <source>
        <dbReference type="SAM" id="MobiDB-lite"/>
    </source>
</evidence>
<dbReference type="InterPro" id="IPR054734">
    <property type="entry name" value="PqqF-like_C_4"/>
</dbReference>
<dbReference type="InterPro" id="IPR011765">
    <property type="entry name" value="Pept_M16_N"/>
</dbReference>
<dbReference type="InterPro" id="IPR007863">
    <property type="entry name" value="Peptidase_M16_C"/>
</dbReference>
<dbReference type="Pfam" id="PF22456">
    <property type="entry name" value="PqqF-like_C_4"/>
    <property type="match status" value="1"/>
</dbReference>
<protein>
    <recommendedName>
        <fullName evidence="14">Peptidase M16 N-terminal domain-containing protein</fullName>
    </recommendedName>
</protein>
<dbReference type="EMBL" id="JH930469">
    <property type="protein sequence ID" value="EKM58998.1"/>
    <property type="molecule type" value="Genomic_DNA"/>
</dbReference>
<evidence type="ECO:0000259" key="10">
    <source>
        <dbReference type="Pfam" id="PF16187"/>
    </source>
</evidence>
<evidence type="ECO:0000256" key="3">
    <source>
        <dbReference type="ARBA" id="ARBA00022723"/>
    </source>
</evidence>
<feature type="region of interest" description="Disordered" evidence="7">
    <location>
        <begin position="1004"/>
        <end position="1035"/>
    </location>
</feature>
<feature type="domain" description="Peptidase M16 middle/third" evidence="10">
    <location>
        <begin position="418"/>
        <end position="710"/>
    </location>
</feature>
<dbReference type="GO" id="GO:0046872">
    <property type="term" value="F:metal ion binding"/>
    <property type="evidence" value="ECO:0007669"/>
    <property type="project" value="UniProtKB-KW"/>
</dbReference>
<dbReference type="AlphaFoldDB" id="K5W524"/>
<dbReference type="HOGENOM" id="CLU_004639_1_1_1"/>
<dbReference type="Gene3D" id="3.30.830.10">
    <property type="entry name" value="Metalloenzyme, LuxS/M16 peptidase-like"/>
    <property type="match status" value="4"/>
</dbReference>
<feature type="domain" description="Peptidase M16 C-terminal" evidence="9">
    <location>
        <begin position="234"/>
        <end position="407"/>
    </location>
</feature>
<dbReference type="InParanoid" id="K5W524"/>
<dbReference type="GO" id="GO:0004222">
    <property type="term" value="F:metalloendopeptidase activity"/>
    <property type="evidence" value="ECO:0007669"/>
    <property type="project" value="TreeGrafter"/>
</dbReference>
<comment type="similarity">
    <text evidence="1">Belongs to the peptidase M16 family.</text>
</comment>
<evidence type="ECO:0000256" key="1">
    <source>
        <dbReference type="ARBA" id="ARBA00007261"/>
    </source>
</evidence>
<evidence type="ECO:0000259" key="8">
    <source>
        <dbReference type="Pfam" id="PF00675"/>
    </source>
</evidence>
<keyword evidence="2" id="KW-0645">Protease</keyword>
<keyword evidence="4" id="KW-0378">Hydrolase</keyword>
<dbReference type="Proteomes" id="UP000008370">
    <property type="component" value="Unassembled WGS sequence"/>
</dbReference>
<feature type="domain" description="Peptidase M16 N-terminal" evidence="8">
    <location>
        <begin position="53"/>
        <end position="185"/>
    </location>
</feature>
<dbReference type="InterPro" id="IPR032632">
    <property type="entry name" value="Peptidase_M16_M"/>
</dbReference>
<keyword evidence="5" id="KW-0862">Zinc</keyword>
<dbReference type="KEGG" id="pco:PHACADRAFT_249147"/>
<dbReference type="Pfam" id="PF05193">
    <property type="entry name" value="Peptidase_M16_C"/>
    <property type="match status" value="1"/>
</dbReference>
<dbReference type="FunCoup" id="K5W524">
    <property type="interactions" value="434"/>
</dbReference>
<proteinExistence type="inferred from homology"/>
<dbReference type="STRING" id="650164.K5W524"/>
<evidence type="ECO:0000313" key="13">
    <source>
        <dbReference type="Proteomes" id="UP000008370"/>
    </source>
</evidence>
<evidence type="ECO:0008006" key="14">
    <source>
        <dbReference type="Google" id="ProtNLM"/>
    </source>
</evidence>
<accession>K5W524</accession>
<feature type="compositionally biased region" description="Low complexity" evidence="7">
    <location>
        <begin position="1011"/>
        <end position="1024"/>
    </location>
</feature>
<sequence length="1058" mass="119034">MSHVSWCSGPGWRTIPATDSMPEYSVYTGQVPKPELDDRDYCLIRLGNGIVGALVHDAQADKAAASVHINVGSLYDPNDVPGLAHFCEHMIMKGSEPYPAENDWISFIESNGGVKNGVTSPTWQDYYFSINPSALSDALPRLAAFFYGPIFTANLTAREMYAVDSENKRNLQKDERRILQLSKSLSVSGHPWTKFGTGNVASLTDAARKAVEAHGESPDVPDGDGGPVGREVRRRLIEWWQQQYCAGRMTLAVVGKEPIEELTQLVVLTFCKVVNRELDPRPVLTEPAWGLEQMSTIIFVKTVKDYHSFQFSFQIPDQSPLYQTKPASFAAHFLGHEGPGSIYNYLKEKGWLLSISAGASTENRSVSRFTIAGTLTKEGYVHCQDVLLAICNYLSLLRASTFASHHFHERAQMATTFFRFAEKYQPHEYARNIARALLLPLPPERILDGGALVREWDEQGVREFLALLRPENGRVMLMAKEHDPAVLGLGNGQERWEVEKWYGTEYIVQRLNDEFLEKANRSNENAQLFLPGPNPYIPEDLSVDRKDIDKPAPAPEKIYETPRTILWYKRDDQFWAPKAHVRLTIRSPHAYATPRHAVLTRLFTDLVEDSLSEITYDASLAGLYYSVDSEKEGLYVSVRGYNDKLPVLLGTVIDRLKTINIREDRLKVFSEQLERSYKNFYLGQPSNLSQYYISAALVERTWTPLEKLAELPHITCESVEQHKRDLLSKLHFEGLITGNIKQEQATQIVQDVENRLCDSRILSPSEWHRERSLILPSGADYVLQTKYANPKELNSALTYYCHFGDVADDRPRATLKLLVHIMKEPSFSQLRTVEQLGYVVLTSMRSAVGSMGLDIKIQSLKSPAHVEERVEAFLSSFRGDLVGFTPAKFAELKSALVLKLLERPKNLAEETSQFWYQIEGGYYDFLRREVDAATVESLTLDEVLAAYDAFVLPQATTRRKLSAHLVAAQTENTPRSTSMVVSGETEARFKAGLACSTAALPIERAGHEMPAPRLRLPSRLRSNSQNPSQKPKSDTISARITAVHHQPPSTLAPLTLNI</sequence>
<dbReference type="RefSeq" id="XP_007391579.1">
    <property type="nucleotide sequence ID" value="XM_007391517.1"/>
</dbReference>
<dbReference type="GeneID" id="18914577"/>
<dbReference type="Pfam" id="PF16187">
    <property type="entry name" value="Peptidase_M16_M"/>
    <property type="match status" value="1"/>
</dbReference>
<reference evidence="12 13" key="1">
    <citation type="journal article" date="2012" name="BMC Genomics">
        <title>Comparative genomics of the white-rot fungi, Phanerochaete carnosa and P. chrysosporium, to elucidate the genetic basis of the distinct wood types they colonize.</title>
        <authorList>
            <person name="Suzuki H."/>
            <person name="MacDonald J."/>
            <person name="Syed K."/>
            <person name="Salamov A."/>
            <person name="Hori C."/>
            <person name="Aerts A."/>
            <person name="Henrissat B."/>
            <person name="Wiebenga A."/>
            <person name="vanKuyk P.A."/>
            <person name="Barry K."/>
            <person name="Lindquist E."/>
            <person name="LaButti K."/>
            <person name="Lapidus A."/>
            <person name="Lucas S."/>
            <person name="Coutinho P."/>
            <person name="Gong Y."/>
            <person name="Samejima M."/>
            <person name="Mahadevan R."/>
            <person name="Abou-Zaid M."/>
            <person name="de Vries R.P."/>
            <person name="Igarashi K."/>
            <person name="Yadav J.S."/>
            <person name="Grigoriev I.V."/>
            <person name="Master E.R."/>
        </authorList>
    </citation>
    <scope>NUCLEOTIDE SEQUENCE [LARGE SCALE GENOMIC DNA]</scope>
    <source>
        <strain evidence="12 13">HHB-10118-sp</strain>
    </source>
</reference>
<evidence type="ECO:0000256" key="4">
    <source>
        <dbReference type="ARBA" id="ARBA00022801"/>
    </source>
</evidence>
<feature type="compositionally biased region" description="Polar residues" evidence="7">
    <location>
        <begin position="1025"/>
        <end position="1035"/>
    </location>
</feature>
<gene>
    <name evidence="12" type="ORF">PHACADRAFT_249147</name>
</gene>
<dbReference type="FunFam" id="3.30.830.10:FF:000005">
    <property type="entry name" value="nardilysin isoform X1"/>
    <property type="match status" value="1"/>
</dbReference>
<keyword evidence="6" id="KW-0482">Metalloprotease</keyword>
<feature type="domain" description="Coenzyme PQQ synthesis protein F-like C-terminal lobe" evidence="11">
    <location>
        <begin position="817"/>
        <end position="915"/>
    </location>
</feature>
<evidence type="ECO:0000256" key="5">
    <source>
        <dbReference type="ARBA" id="ARBA00022833"/>
    </source>
</evidence>
<dbReference type="InterPro" id="IPR011249">
    <property type="entry name" value="Metalloenz_LuxS/M16"/>
</dbReference>
<dbReference type="PANTHER" id="PTHR43690">
    <property type="entry name" value="NARDILYSIN"/>
    <property type="match status" value="1"/>
</dbReference>
<dbReference type="SUPFAM" id="SSF63411">
    <property type="entry name" value="LuxS/MPP-like metallohydrolase"/>
    <property type="match status" value="4"/>
</dbReference>
<dbReference type="InterPro" id="IPR050626">
    <property type="entry name" value="Peptidase_M16"/>
</dbReference>
<keyword evidence="3" id="KW-0479">Metal-binding</keyword>
<organism evidence="12 13">
    <name type="scientific">Phanerochaete carnosa (strain HHB-10118-sp)</name>
    <name type="common">White-rot fungus</name>
    <name type="synonym">Peniophora carnosa</name>
    <dbReference type="NCBI Taxonomy" id="650164"/>
    <lineage>
        <taxon>Eukaryota</taxon>
        <taxon>Fungi</taxon>
        <taxon>Dikarya</taxon>
        <taxon>Basidiomycota</taxon>
        <taxon>Agaricomycotina</taxon>
        <taxon>Agaricomycetes</taxon>
        <taxon>Polyporales</taxon>
        <taxon>Phanerochaetaceae</taxon>
        <taxon>Phanerochaete</taxon>
    </lineage>
</organism>
<dbReference type="OrthoDB" id="952271at2759"/>
<dbReference type="PANTHER" id="PTHR43690:SF18">
    <property type="entry name" value="INSULIN-DEGRADING ENZYME-RELATED"/>
    <property type="match status" value="1"/>
</dbReference>
<dbReference type="GO" id="GO:0005829">
    <property type="term" value="C:cytosol"/>
    <property type="evidence" value="ECO:0007669"/>
    <property type="project" value="TreeGrafter"/>
</dbReference>